<feature type="domain" description="ABC transmembrane type-1" evidence="14">
    <location>
        <begin position="985"/>
        <end position="1265"/>
    </location>
</feature>
<keyword evidence="5 12" id="KW-0812">Transmembrane</keyword>
<evidence type="ECO:0000313" key="16">
    <source>
        <dbReference type="Proteomes" id="UP000275480"/>
    </source>
</evidence>
<feature type="transmembrane region" description="Helical" evidence="12">
    <location>
        <begin position="234"/>
        <end position="252"/>
    </location>
</feature>
<sequence>MKYALAIKPVPITGQFTLAQQPFWLTNCAGKLCSAALHNLKTLEDRTTQSLILRVRGPFIIYKLKRVIDRPTGLSTGAIMSASSNTDRCGDDSFGPFVTTLCRGGFDFTVLFEASILTIGPAACFLLLVPFRLFQLSRQSPKVLSSARRVVTIVLAVFLVVVQIALVALSTSGRESLAGAIIELIAALALVILIDLEHVRSIRPSFLVSSYLFTTLLFDLVRVRTTWLTSDSPAYAACLSSSIAIKLLLLLLENVEKRKWLKPSEKVRSGESLSGLFSRGLFGWLNGLLWNGYSMLLTGSSLPTIHEKLSSRDLSAQFADSWASSEQSGQNALLLAVISCLRWEIVRVAFPRICVVGFSIAQPFLVGKVVTILEQSDSFSLDKGYGLIAATGIVFTGVAVCTACYQHLGYRATTMLRGGLMAIVFQHMMNQPLGSIDESSAISLMGTDIEMLAEYFQSTVCEIWANILQLGLATWLLQTQVGAVCIAPIAVVIIFTVASLGMGHAVSSRQKSWLQATEKRINFTTAILGSIQKIKFLGLTEIMGAMINALRDDELRVSKRFRRIQTVRVCMVNLPTIVGQLATFAGYAIVAMVQGSSGLNVSQAITSLSLVNLLVTPLSNLLLAIPDTFASIGCLNRIQNFLKQPNRPEKRQLPQIAGGPSLLSPSASTIELSHLEQHVASPIFGEESDVVLSLNNVHFGWNPSLPDKSRISLTLKSSPNGTLVMIVGAVGSGKSTFLRGIAGETPVLEGELFIRNPDLAFCEQTSWLTNTSIRENIIGEDLSSVFDAQWYHTVVRACGLEPDLKRMPAGDETLVGSKGAKLSGGQKQRIAIARAVYARKHIACFDDVLSGLDNATAQLVFNNVFGPAGLLRQLGCTTFLATHNVHHSPQADLIIVLGDDGQVLEQGSYTQLRSHAGGYIHNLGMQSRQMDELAETVDLGYRQSQSPNITTGSMSASPTTDGSRQANDLAVYKYYFSSLGGLRVAILLLFLIVNAGIDGFRYVWVNIWTSSSDSASNSRLGYWLGLYAALAVIEASALIFSVFWTWVIIVPAASKNLHSIVLRACMSAPLSFLSNTETGVLVTRFSQDMRLVDMILPRGFISTGFQFFGALAQVAVVIASLPYVAAALPVLIGVLVLVQRFYLRTSRQLRLLEIELKSPLYTHFIESLAGVITIRAFSWTHASTSRMLSKLDTAQKPFYLLLSIQRWLSLVLNLIVAVLTVLIVGAALALRKQVDPGLLGVALVMMIDLGQVLSELIQNWTLLETSLGAIARVKDFAESTPSEEKDLGVQVQEPTPEWPRHGEIVFADTSIAYDCSEGTKPVLDGISLHVHAGEKVGLCGKSGSGKSSLALSLLRLNEILSGKILIDGQDISLISRSSIRQRISCLSQEPFLFPGTIRQNADPLKMLASQDIISALQCVGVWNALLAHHDGDGETVLDAKLNEKALSQGQKQLFCLARALLKKSKILLLDEPTSSLDTDTDARVQKVIRESFSDCTVIMVAHRIHTLLDFDRVVVLDSGRIIESGHPRDLLGRPDGAFAKLLKLES</sequence>
<keyword evidence="9 12" id="KW-0472">Membrane</keyword>
<dbReference type="SUPFAM" id="SSF52540">
    <property type="entry name" value="P-loop containing nucleoside triphosphate hydrolases"/>
    <property type="match status" value="2"/>
</dbReference>
<feature type="transmembrane region" description="Helical" evidence="12">
    <location>
        <begin position="1124"/>
        <end position="1143"/>
    </location>
</feature>
<feature type="transmembrane region" description="Helical" evidence="12">
    <location>
        <begin position="481"/>
        <end position="502"/>
    </location>
</feature>
<dbReference type="InterPro" id="IPR050173">
    <property type="entry name" value="ABC_transporter_C-like"/>
</dbReference>
<dbReference type="FunFam" id="1.20.1560.10:FF:000066">
    <property type="entry name" value="ABC multidrug transporter (Eurofung)"/>
    <property type="match status" value="1"/>
</dbReference>
<evidence type="ECO:0000256" key="2">
    <source>
        <dbReference type="ARBA" id="ARBA00009726"/>
    </source>
</evidence>
<dbReference type="GO" id="GO:0016887">
    <property type="term" value="F:ATP hydrolysis activity"/>
    <property type="evidence" value="ECO:0007669"/>
    <property type="project" value="InterPro"/>
</dbReference>
<feature type="domain" description="ABC transporter" evidence="13">
    <location>
        <begin position="692"/>
        <end position="925"/>
    </location>
</feature>
<dbReference type="PROSITE" id="PS50893">
    <property type="entry name" value="ABC_TRANSPORTER_2"/>
    <property type="match status" value="2"/>
</dbReference>
<evidence type="ECO:0000256" key="12">
    <source>
        <dbReference type="SAM" id="Phobius"/>
    </source>
</evidence>
<evidence type="ECO:0000313" key="15">
    <source>
        <dbReference type="EMBL" id="RMZ40977.1"/>
    </source>
</evidence>
<dbReference type="Gene3D" id="1.20.1560.10">
    <property type="entry name" value="ABC transporter type 1, transmembrane domain"/>
    <property type="match status" value="2"/>
</dbReference>
<feature type="region of interest" description="Disordered" evidence="11">
    <location>
        <begin position="944"/>
        <end position="963"/>
    </location>
</feature>
<dbReference type="Pfam" id="PF00664">
    <property type="entry name" value="ABC_membrane"/>
    <property type="match status" value="2"/>
</dbReference>
<reference evidence="15 16" key="1">
    <citation type="submission" date="2018-07" db="EMBL/GenBank/DDBJ databases">
        <title>Identification of spontaneous genetic mutation associated with occurrence of a yellow conidial color mutant of Aspergillus flavus.</title>
        <authorList>
            <person name="Chang P.-K."/>
            <person name="Mack B.M."/>
            <person name="Scharfenstein L."/>
            <person name="Gilbert M.K."/>
        </authorList>
    </citation>
    <scope>NUCLEOTIDE SEQUENCE [LARGE SCALE GENOMIC DNA]</scope>
    <source>
        <strain evidence="15 16">CA14</strain>
    </source>
</reference>
<feature type="transmembrane region" description="Helical" evidence="12">
    <location>
        <begin position="176"/>
        <end position="194"/>
    </location>
</feature>
<dbReference type="InterPro" id="IPR003439">
    <property type="entry name" value="ABC_transporter-like_ATP-bd"/>
</dbReference>
<dbReference type="GO" id="GO:0005886">
    <property type="term" value="C:plasma membrane"/>
    <property type="evidence" value="ECO:0007669"/>
    <property type="project" value="UniProtKB-SubCell"/>
</dbReference>
<dbReference type="Pfam" id="PF00005">
    <property type="entry name" value="ABC_tran"/>
    <property type="match status" value="2"/>
</dbReference>
<evidence type="ECO:0000256" key="9">
    <source>
        <dbReference type="ARBA" id="ARBA00023136"/>
    </source>
</evidence>
<keyword evidence="7" id="KW-0067">ATP-binding</keyword>
<feature type="transmembrane region" description="Helical" evidence="12">
    <location>
        <begin position="385"/>
        <end position="408"/>
    </location>
</feature>
<feature type="transmembrane region" description="Helical" evidence="12">
    <location>
        <begin position="108"/>
        <end position="129"/>
    </location>
</feature>
<keyword evidence="8 12" id="KW-1133">Transmembrane helix</keyword>
<dbReference type="PANTHER" id="PTHR24223:SF399">
    <property type="entry name" value="ABC TRANSPORTER ATNG"/>
    <property type="match status" value="1"/>
</dbReference>
<feature type="transmembrane region" description="Helical" evidence="12">
    <location>
        <begin position="1024"/>
        <end position="1049"/>
    </location>
</feature>
<keyword evidence="6" id="KW-0547">Nucleotide-binding</keyword>
<evidence type="ECO:0000256" key="4">
    <source>
        <dbReference type="ARBA" id="ARBA00022475"/>
    </source>
</evidence>
<evidence type="ECO:0000256" key="1">
    <source>
        <dbReference type="ARBA" id="ARBA00004651"/>
    </source>
</evidence>
<comment type="caution">
    <text evidence="15">The sequence shown here is derived from an EMBL/GenBank/DDBJ whole genome shotgun (WGS) entry which is preliminary data.</text>
</comment>
<dbReference type="InterPro" id="IPR044746">
    <property type="entry name" value="ABCC_6TM_D1"/>
</dbReference>
<dbReference type="InterPro" id="IPR027417">
    <property type="entry name" value="P-loop_NTPase"/>
</dbReference>
<dbReference type="Gene3D" id="3.40.50.300">
    <property type="entry name" value="P-loop containing nucleotide triphosphate hydrolases"/>
    <property type="match status" value="2"/>
</dbReference>
<feature type="transmembrane region" description="Helical" evidence="12">
    <location>
        <begin position="982"/>
        <end position="1004"/>
    </location>
</feature>
<name>A0AB74C5H2_ASPFL</name>
<dbReference type="CDD" id="cd03250">
    <property type="entry name" value="ABCC_MRP_domain1"/>
    <property type="match status" value="1"/>
</dbReference>
<keyword evidence="4" id="KW-1003">Cell membrane</keyword>
<dbReference type="InterPro" id="IPR056227">
    <property type="entry name" value="TMD0_ABC"/>
</dbReference>
<feature type="domain" description="ABC transmembrane type-1" evidence="14">
    <location>
        <begin position="353"/>
        <end position="627"/>
    </location>
</feature>
<feature type="transmembrane region" description="Helical" evidence="12">
    <location>
        <begin position="1207"/>
        <end position="1230"/>
    </location>
</feature>
<comment type="similarity">
    <text evidence="2">Belongs to the ABC transporter superfamily. ABCC family. Conjugate transporter (TC 3.A.1.208) subfamily.</text>
</comment>
<feature type="transmembrane region" description="Helical" evidence="12">
    <location>
        <begin position="150"/>
        <end position="170"/>
    </location>
</feature>
<feature type="domain" description="ABC transporter" evidence="13">
    <location>
        <begin position="1304"/>
        <end position="1543"/>
    </location>
</feature>
<evidence type="ECO:0000256" key="6">
    <source>
        <dbReference type="ARBA" id="ARBA00022741"/>
    </source>
</evidence>
<evidence type="ECO:0000256" key="8">
    <source>
        <dbReference type="ARBA" id="ARBA00022989"/>
    </source>
</evidence>
<proteinExistence type="inferred from homology"/>
<dbReference type="PROSITE" id="PS00211">
    <property type="entry name" value="ABC_TRANSPORTER_1"/>
    <property type="match status" value="2"/>
</dbReference>
<dbReference type="Proteomes" id="UP000275480">
    <property type="component" value="Unassembled WGS sequence"/>
</dbReference>
<evidence type="ECO:0000259" key="13">
    <source>
        <dbReference type="PROSITE" id="PS50893"/>
    </source>
</evidence>
<dbReference type="Pfam" id="PF24357">
    <property type="entry name" value="TMD0_ABC"/>
    <property type="match status" value="1"/>
</dbReference>
<dbReference type="SUPFAM" id="SSF90123">
    <property type="entry name" value="ABC transporter transmembrane region"/>
    <property type="match status" value="2"/>
</dbReference>
<gene>
    <name evidence="15" type="ORF">CA14_001382</name>
</gene>
<dbReference type="CDD" id="cd18579">
    <property type="entry name" value="ABC_6TM_ABCC_D1"/>
    <property type="match status" value="1"/>
</dbReference>
<keyword evidence="10" id="KW-0325">Glycoprotein</keyword>
<organism evidence="15 16">
    <name type="scientific">Aspergillus flavus</name>
    <dbReference type="NCBI Taxonomy" id="5059"/>
    <lineage>
        <taxon>Eukaryota</taxon>
        <taxon>Fungi</taxon>
        <taxon>Dikarya</taxon>
        <taxon>Ascomycota</taxon>
        <taxon>Pezizomycotina</taxon>
        <taxon>Eurotiomycetes</taxon>
        <taxon>Eurotiomycetidae</taxon>
        <taxon>Eurotiales</taxon>
        <taxon>Aspergillaceae</taxon>
        <taxon>Aspergillus</taxon>
        <taxon>Aspergillus subgen. Circumdati</taxon>
    </lineage>
</organism>
<evidence type="ECO:0000256" key="11">
    <source>
        <dbReference type="SAM" id="MobiDB-lite"/>
    </source>
</evidence>
<dbReference type="EMBL" id="QQZZ01000125">
    <property type="protein sequence ID" value="RMZ40977.1"/>
    <property type="molecule type" value="Genomic_DNA"/>
</dbReference>
<dbReference type="InterPro" id="IPR011527">
    <property type="entry name" value="ABC1_TM_dom"/>
</dbReference>
<dbReference type="InterPro" id="IPR017871">
    <property type="entry name" value="ABC_transporter-like_CS"/>
</dbReference>
<evidence type="ECO:0000256" key="7">
    <source>
        <dbReference type="ARBA" id="ARBA00022840"/>
    </source>
</evidence>
<keyword evidence="3" id="KW-0813">Transport</keyword>
<evidence type="ECO:0000259" key="14">
    <source>
        <dbReference type="PROSITE" id="PS50929"/>
    </source>
</evidence>
<evidence type="ECO:0000256" key="5">
    <source>
        <dbReference type="ARBA" id="ARBA00022692"/>
    </source>
</evidence>
<dbReference type="GO" id="GO:0005524">
    <property type="term" value="F:ATP binding"/>
    <property type="evidence" value="ECO:0007669"/>
    <property type="project" value="UniProtKB-KW"/>
</dbReference>
<comment type="subcellular location">
    <subcellularLocation>
        <location evidence="1">Cell membrane</location>
        <topology evidence="1">Multi-pass membrane protein</topology>
    </subcellularLocation>
</comment>
<protein>
    <submittedName>
        <fullName evidence="15">ABC transporter</fullName>
    </submittedName>
</protein>
<feature type="transmembrane region" description="Helical" evidence="12">
    <location>
        <begin position="206"/>
        <end position="222"/>
    </location>
</feature>
<evidence type="ECO:0000256" key="3">
    <source>
        <dbReference type="ARBA" id="ARBA00022448"/>
    </source>
</evidence>
<accession>A0AB74C5H2</accession>
<dbReference type="InterPro" id="IPR044726">
    <property type="entry name" value="ABCC_6TM_D2"/>
</dbReference>
<dbReference type="InterPro" id="IPR036640">
    <property type="entry name" value="ABC1_TM_sf"/>
</dbReference>
<dbReference type="GO" id="GO:0140359">
    <property type="term" value="F:ABC-type transporter activity"/>
    <property type="evidence" value="ECO:0007669"/>
    <property type="project" value="InterPro"/>
</dbReference>
<dbReference type="CDD" id="cd18580">
    <property type="entry name" value="ABC_6TM_ABCC_D2"/>
    <property type="match status" value="1"/>
</dbReference>
<dbReference type="PANTHER" id="PTHR24223">
    <property type="entry name" value="ATP-BINDING CASSETTE SUB-FAMILY C"/>
    <property type="match status" value="1"/>
</dbReference>
<evidence type="ECO:0000256" key="10">
    <source>
        <dbReference type="ARBA" id="ARBA00023180"/>
    </source>
</evidence>
<dbReference type="InterPro" id="IPR003593">
    <property type="entry name" value="AAA+_ATPase"/>
</dbReference>
<dbReference type="FunFam" id="1.20.1560.10:FF:000055">
    <property type="entry name" value="ABC multidrug transporter (Eurofung)"/>
    <property type="match status" value="1"/>
</dbReference>
<feature type="transmembrane region" description="Helical" evidence="12">
    <location>
        <begin position="569"/>
        <end position="590"/>
    </location>
</feature>
<dbReference type="FunFam" id="3.40.50.300:FF:000838">
    <property type="entry name" value="ABC multidrug transporter (Eurofung)"/>
    <property type="match status" value="1"/>
</dbReference>
<feature type="transmembrane region" description="Helical" evidence="12">
    <location>
        <begin position="349"/>
        <end position="373"/>
    </location>
</feature>
<dbReference type="PROSITE" id="PS50929">
    <property type="entry name" value="ABC_TM1F"/>
    <property type="match status" value="2"/>
</dbReference>
<dbReference type="SMART" id="SM00382">
    <property type="entry name" value="AAA"/>
    <property type="match status" value="2"/>
</dbReference>